<comment type="similarity">
    <text evidence="1">Belongs to the UPF0213 family.</text>
</comment>
<feature type="domain" description="GIY-YIG" evidence="2">
    <location>
        <begin position="1"/>
        <end position="75"/>
    </location>
</feature>
<dbReference type="InterPro" id="IPR050190">
    <property type="entry name" value="UPF0213_domain"/>
</dbReference>
<dbReference type="InterPro" id="IPR035901">
    <property type="entry name" value="GIY-YIG_endonuc_sf"/>
</dbReference>
<evidence type="ECO:0000313" key="3">
    <source>
        <dbReference type="EMBL" id="BDR80799.1"/>
    </source>
</evidence>
<sequence length="90" mass="10806">MCYVYILQCNDNTLYTGWTNNLEKRIDTHSKGKASKYTRCRLPVKLVYYEEYEDKISAQKREYEIKQFKRCDKLKLIQSGSKKEKKNPTL</sequence>
<protein>
    <submittedName>
        <fullName evidence="3">GIY-YIG domain-containing protein</fullName>
    </submittedName>
    <submittedName>
        <fullName evidence="4">GIY-YIG nuclease family protein</fullName>
    </submittedName>
</protein>
<dbReference type="RefSeq" id="WP_035109944.1">
    <property type="nucleotide sequence ID" value="NZ_AP026804.1"/>
</dbReference>
<dbReference type="PANTHER" id="PTHR34477">
    <property type="entry name" value="UPF0213 PROTEIN YHBQ"/>
    <property type="match status" value="1"/>
</dbReference>
<dbReference type="InterPro" id="IPR000305">
    <property type="entry name" value="GIY-YIG_endonuc"/>
</dbReference>
<evidence type="ECO:0000259" key="2">
    <source>
        <dbReference type="PROSITE" id="PS50164"/>
    </source>
</evidence>
<evidence type="ECO:0000313" key="4">
    <source>
        <dbReference type="EMBL" id="RXI47663.1"/>
    </source>
</evidence>
<organism evidence="4 5">
    <name type="scientific">Clostridium tetani</name>
    <dbReference type="NCBI Taxonomy" id="1513"/>
    <lineage>
        <taxon>Bacteria</taxon>
        <taxon>Bacillati</taxon>
        <taxon>Bacillota</taxon>
        <taxon>Clostridia</taxon>
        <taxon>Eubacteriales</taxon>
        <taxon>Clostridiaceae</taxon>
        <taxon>Clostridium</taxon>
    </lineage>
</organism>
<dbReference type="Proteomes" id="UP001321763">
    <property type="component" value="Chromosome"/>
</dbReference>
<proteinExistence type="inferred from homology"/>
<dbReference type="PROSITE" id="PS50164">
    <property type="entry name" value="GIY_YIG"/>
    <property type="match status" value="1"/>
</dbReference>
<evidence type="ECO:0000313" key="5">
    <source>
        <dbReference type="Proteomes" id="UP000290921"/>
    </source>
</evidence>
<dbReference type="Pfam" id="PF01541">
    <property type="entry name" value="GIY-YIG"/>
    <property type="match status" value="1"/>
</dbReference>
<dbReference type="EMBL" id="QMAP01000008">
    <property type="protein sequence ID" value="RXI47663.1"/>
    <property type="molecule type" value="Genomic_DNA"/>
</dbReference>
<dbReference type="Proteomes" id="UP000290921">
    <property type="component" value="Unassembled WGS sequence"/>
</dbReference>
<dbReference type="EMBL" id="AP026818">
    <property type="protein sequence ID" value="BDR80799.1"/>
    <property type="molecule type" value="Genomic_DNA"/>
</dbReference>
<dbReference type="GeneID" id="24253331"/>
<dbReference type="AlphaFoldDB" id="A0A4Q0VBR2"/>
<dbReference type="Gene3D" id="3.40.1440.10">
    <property type="entry name" value="GIY-YIG endonuclease"/>
    <property type="match status" value="1"/>
</dbReference>
<evidence type="ECO:0000313" key="6">
    <source>
        <dbReference type="Proteomes" id="UP001321763"/>
    </source>
</evidence>
<accession>A0A4Q0VBR2</accession>
<gene>
    <name evidence="4" type="ORF">DP130_10130</name>
    <name evidence="3" type="ORF">K234311028_10450</name>
</gene>
<dbReference type="PANTHER" id="PTHR34477:SF1">
    <property type="entry name" value="UPF0213 PROTEIN YHBQ"/>
    <property type="match status" value="1"/>
</dbReference>
<reference evidence="3 6" key="2">
    <citation type="submission" date="2022-09" db="EMBL/GenBank/DDBJ databases">
        <title>complete genome sequences of Clostridium tetani str. KHSU-234311-028 isolated from soil.</title>
        <authorList>
            <person name="Sekizuka T."/>
            <person name="Shitada C."/>
            <person name="Takahashi M."/>
            <person name="Kuroda M."/>
        </authorList>
    </citation>
    <scope>NUCLEOTIDE SEQUENCE [LARGE SCALE GENOMIC DNA]</scope>
    <source>
        <strain evidence="3 6">KHSU-234311-028</strain>
    </source>
</reference>
<dbReference type="SUPFAM" id="SSF82771">
    <property type="entry name" value="GIY-YIG endonuclease"/>
    <property type="match status" value="1"/>
</dbReference>
<name>A0A4Q0VBR2_CLOTA</name>
<evidence type="ECO:0000256" key="1">
    <source>
        <dbReference type="ARBA" id="ARBA00007435"/>
    </source>
</evidence>
<dbReference type="CDD" id="cd10456">
    <property type="entry name" value="GIY-YIG_UPF0213"/>
    <property type="match status" value="1"/>
</dbReference>
<reference evidence="4 5" key="1">
    <citation type="submission" date="2018-06" db="EMBL/GenBank/DDBJ databases">
        <title>Genome conservation of Clostridium tetani.</title>
        <authorList>
            <person name="Bruggemann H."/>
            <person name="Popoff M.R."/>
        </authorList>
    </citation>
    <scope>NUCLEOTIDE SEQUENCE [LARGE SCALE GENOMIC DNA]</scope>
    <source>
        <strain evidence="4 5">2017.061</strain>
    </source>
</reference>